<dbReference type="GO" id="GO:0120029">
    <property type="term" value="P:proton export across plasma membrane"/>
    <property type="evidence" value="ECO:0007669"/>
    <property type="project" value="InterPro"/>
</dbReference>
<dbReference type="InParanoid" id="A0A1Y1Y4A9"/>
<reference evidence="13 14" key="1">
    <citation type="submission" date="2016-07" db="EMBL/GenBank/DDBJ databases">
        <title>Pervasive Adenine N6-methylation of Active Genes in Fungi.</title>
        <authorList>
            <consortium name="DOE Joint Genome Institute"/>
            <person name="Mondo S.J."/>
            <person name="Dannebaum R.O."/>
            <person name="Kuo R.C."/>
            <person name="Labutti K."/>
            <person name="Haridas S."/>
            <person name="Kuo A."/>
            <person name="Salamov A."/>
            <person name="Ahrendt S.R."/>
            <person name="Lipzen A."/>
            <person name="Sullivan W."/>
            <person name="Andreopoulos W.B."/>
            <person name="Clum A."/>
            <person name="Lindquist E."/>
            <person name="Daum C."/>
            <person name="Ramamoorthy G.K."/>
            <person name="Gryganskyi A."/>
            <person name="Culley D."/>
            <person name="Magnuson J.K."/>
            <person name="James T.Y."/>
            <person name="O'Malley M.A."/>
            <person name="Stajich J.E."/>
            <person name="Spatafora J.W."/>
            <person name="Visel A."/>
            <person name="Grigoriev I.V."/>
        </authorList>
    </citation>
    <scope>NUCLEOTIDE SEQUENCE [LARGE SCALE GENOMIC DNA]</scope>
    <source>
        <strain evidence="13 14">CBS 931.73</strain>
    </source>
</reference>
<feature type="transmembrane region" description="Helical" evidence="11">
    <location>
        <begin position="291"/>
        <end position="310"/>
    </location>
</feature>
<feature type="transmembrane region" description="Helical" evidence="11">
    <location>
        <begin position="35"/>
        <end position="53"/>
    </location>
</feature>
<evidence type="ECO:0000256" key="9">
    <source>
        <dbReference type="ARBA" id="ARBA00023136"/>
    </source>
</evidence>
<dbReference type="InterPro" id="IPR004712">
    <property type="entry name" value="Na+/H+_antiporter_fungi"/>
</dbReference>
<feature type="transmembrane region" description="Helical" evidence="11">
    <location>
        <begin position="65"/>
        <end position="84"/>
    </location>
</feature>
<comment type="subcellular location">
    <subcellularLocation>
        <location evidence="1">Membrane</location>
        <topology evidence="1">Multi-pass membrane protein</topology>
    </subcellularLocation>
</comment>
<dbReference type="FunFam" id="1.20.1530.20:FF:000015">
    <property type="entry name" value="Na(+)/H(+) antiporter 2"/>
    <property type="match status" value="1"/>
</dbReference>
<keyword evidence="10" id="KW-0739">Sodium transport</keyword>
<dbReference type="InterPro" id="IPR006153">
    <property type="entry name" value="Cation/H_exchanger_TM"/>
</dbReference>
<evidence type="ECO:0000256" key="8">
    <source>
        <dbReference type="ARBA" id="ARBA00023065"/>
    </source>
</evidence>
<keyword evidence="5 11" id="KW-0812">Transmembrane</keyword>
<evidence type="ECO:0000259" key="12">
    <source>
        <dbReference type="Pfam" id="PF00999"/>
    </source>
</evidence>
<proteinExistence type="inferred from homology"/>
<name>A0A1Y1Y4A9_9FUNG</name>
<evidence type="ECO:0000256" key="1">
    <source>
        <dbReference type="ARBA" id="ARBA00004141"/>
    </source>
</evidence>
<evidence type="ECO:0000256" key="11">
    <source>
        <dbReference type="SAM" id="Phobius"/>
    </source>
</evidence>
<evidence type="ECO:0000313" key="14">
    <source>
        <dbReference type="Proteomes" id="UP000193498"/>
    </source>
</evidence>
<dbReference type="InterPro" id="IPR038770">
    <property type="entry name" value="Na+/solute_symporter_sf"/>
</dbReference>
<dbReference type="Gene3D" id="1.20.1530.20">
    <property type="match status" value="1"/>
</dbReference>
<dbReference type="STRING" id="1314790.A0A1Y1Y4A9"/>
<keyword evidence="3" id="KW-0813">Transport</keyword>
<feature type="domain" description="Cation/H+ exchanger transmembrane" evidence="12">
    <location>
        <begin position="21"/>
        <end position="412"/>
    </location>
</feature>
<feature type="transmembrane region" description="Helical" evidence="11">
    <location>
        <begin position="96"/>
        <end position="119"/>
    </location>
</feature>
<feature type="transmembrane region" description="Helical" evidence="11">
    <location>
        <begin position="6"/>
        <end position="26"/>
    </location>
</feature>
<feature type="transmembrane region" description="Helical" evidence="11">
    <location>
        <begin position="354"/>
        <end position="375"/>
    </location>
</feature>
<evidence type="ECO:0000256" key="7">
    <source>
        <dbReference type="ARBA" id="ARBA00023053"/>
    </source>
</evidence>
<dbReference type="AlphaFoldDB" id="A0A1Y1Y4A9"/>
<comment type="caution">
    <text evidence="13">The sequence shown here is derived from an EMBL/GenBank/DDBJ whole genome shotgun (WGS) entry which is preliminary data.</text>
</comment>
<feature type="transmembrane region" description="Helical" evidence="11">
    <location>
        <begin position="196"/>
        <end position="217"/>
    </location>
</feature>
<protein>
    <recommendedName>
        <fullName evidence="12">Cation/H+ exchanger transmembrane domain-containing protein</fullName>
    </recommendedName>
</protein>
<dbReference type="Proteomes" id="UP000193498">
    <property type="component" value="Unassembled WGS sequence"/>
</dbReference>
<keyword evidence="8" id="KW-0406">Ion transport</keyword>
<evidence type="ECO:0000313" key="13">
    <source>
        <dbReference type="EMBL" id="ORX92850.1"/>
    </source>
</evidence>
<dbReference type="PANTHER" id="PTHR31382">
    <property type="entry name" value="NA(+)/H(+) ANTIPORTER"/>
    <property type="match status" value="1"/>
</dbReference>
<dbReference type="Pfam" id="PF00999">
    <property type="entry name" value="Na_H_Exchanger"/>
    <property type="match status" value="1"/>
</dbReference>
<evidence type="ECO:0000256" key="10">
    <source>
        <dbReference type="ARBA" id="ARBA00023201"/>
    </source>
</evidence>
<dbReference type="PANTHER" id="PTHR31382:SF1">
    <property type="entry name" value="SODIUM ION_PROTON EXCHANGER (EUROFUNG)"/>
    <property type="match status" value="1"/>
</dbReference>
<sequence>MLDPVTAVPALLGGYIVVFGLISMVVKEWLFLSEALVATLFGIAIGPAVFNFVDPSAWGDSNKLTLEFARIVIAIQVMAAGINLPKAYLVKEWKSLTVLLLPVMFVMWIISALALYYFLPINFLEALLIGACVTPTDPVLANSIVKGRFAESHVPVHTRDIISAESGANDGLGFPYLFFALYLLREPTTGEAMEKWVYMVWGYQILLSIAIGAIVGYVARKLLYYSETREYIDKESFLVFSIALTLCLMACVKVIDSDDLLSVFIAGNSFTWDDWFRKATKEAHFQEVIDMMFNISFFVYFGTIIPWAAFETPGLNLSVIRLGMIALIVLVLRRLPIVVLMSRWVPAIKNYREAIFAGWFGPIGVGAIFYCMVGIEEMDKYNPNGYVRAIIFPVVSFLILASVIVHGVTVPLFHLTTIGTRSLTRSATIANFVSRLPIITLGQEIIIQRNSTSSTTYGATSTTRRNETIEQVAGSSSGTIDARPKSIRSIKSTRSTGSFVGRVLAVEEIDDSDLPSFRNKRKSIIVIEHDVDDELESEEEPLLVQNPSLPVTNILQSQENRHQLSNISVHIPAAPNSQT</sequence>
<dbReference type="OrthoDB" id="2190219at2759"/>
<feature type="transmembrane region" description="Helical" evidence="11">
    <location>
        <begin position="390"/>
        <end position="415"/>
    </location>
</feature>
<keyword evidence="7" id="KW-0915">Sodium</keyword>
<feature type="transmembrane region" description="Helical" evidence="11">
    <location>
        <begin position="237"/>
        <end position="255"/>
    </location>
</feature>
<dbReference type="GO" id="GO:0015385">
    <property type="term" value="F:sodium:proton antiporter activity"/>
    <property type="evidence" value="ECO:0007669"/>
    <property type="project" value="InterPro"/>
</dbReference>
<keyword evidence="6 11" id="KW-1133">Transmembrane helix</keyword>
<dbReference type="GO" id="GO:0036376">
    <property type="term" value="P:sodium ion export across plasma membrane"/>
    <property type="evidence" value="ECO:0007669"/>
    <property type="project" value="InterPro"/>
</dbReference>
<dbReference type="FunCoup" id="A0A1Y1Y4A9">
    <property type="interactions" value="175"/>
</dbReference>
<gene>
    <name evidence="13" type="ORF">K493DRAFT_263039</name>
</gene>
<keyword evidence="14" id="KW-1185">Reference proteome</keyword>
<keyword evidence="9 11" id="KW-0472">Membrane</keyword>
<keyword evidence="4" id="KW-0050">Antiport</keyword>
<evidence type="ECO:0000256" key="4">
    <source>
        <dbReference type="ARBA" id="ARBA00022449"/>
    </source>
</evidence>
<comment type="similarity">
    <text evidence="2">Belongs to the fungal Na(+)/H(+) exchanger family.</text>
</comment>
<accession>A0A1Y1Y4A9</accession>
<dbReference type="GO" id="GO:0042391">
    <property type="term" value="P:regulation of membrane potential"/>
    <property type="evidence" value="ECO:0007669"/>
    <property type="project" value="InterPro"/>
</dbReference>
<dbReference type="EMBL" id="MCFE01000256">
    <property type="protein sequence ID" value="ORX92850.1"/>
    <property type="molecule type" value="Genomic_DNA"/>
</dbReference>
<evidence type="ECO:0000256" key="3">
    <source>
        <dbReference type="ARBA" id="ARBA00022448"/>
    </source>
</evidence>
<dbReference type="GO" id="GO:0005886">
    <property type="term" value="C:plasma membrane"/>
    <property type="evidence" value="ECO:0007669"/>
    <property type="project" value="InterPro"/>
</dbReference>
<feature type="transmembrane region" description="Helical" evidence="11">
    <location>
        <begin position="322"/>
        <end position="342"/>
    </location>
</feature>
<evidence type="ECO:0000256" key="5">
    <source>
        <dbReference type="ARBA" id="ARBA00022692"/>
    </source>
</evidence>
<organism evidence="13 14">
    <name type="scientific">Basidiobolus meristosporus CBS 931.73</name>
    <dbReference type="NCBI Taxonomy" id="1314790"/>
    <lineage>
        <taxon>Eukaryota</taxon>
        <taxon>Fungi</taxon>
        <taxon>Fungi incertae sedis</taxon>
        <taxon>Zoopagomycota</taxon>
        <taxon>Entomophthoromycotina</taxon>
        <taxon>Basidiobolomycetes</taxon>
        <taxon>Basidiobolales</taxon>
        <taxon>Basidiobolaceae</taxon>
        <taxon>Basidiobolus</taxon>
    </lineage>
</organism>
<evidence type="ECO:0000256" key="6">
    <source>
        <dbReference type="ARBA" id="ARBA00022989"/>
    </source>
</evidence>
<evidence type="ECO:0000256" key="2">
    <source>
        <dbReference type="ARBA" id="ARBA00005248"/>
    </source>
</evidence>